<evidence type="ECO:0000256" key="7">
    <source>
        <dbReference type="ARBA" id="ARBA00023211"/>
    </source>
</evidence>
<proteinExistence type="inferred from homology"/>
<evidence type="ECO:0000313" key="9">
    <source>
        <dbReference type="EMBL" id="AEN03684.1"/>
    </source>
</evidence>
<evidence type="ECO:0000256" key="6">
    <source>
        <dbReference type="ARBA" id="ARBA00022842"/>
    </source>
</evidence>
<dbReference type="Gene3D" id="3.90.79.10">
    <property type="entry name" value="Nucleoside Triphosphate Pyrophosphohydrolase"/>
    <property type="match status" value="1"/>
</dbReference>
<dbReference type="RefSeq" id="YP_004821448.1">
    <property type="nucleotide sequence ID" value="NC_015960.1"/>
</dbReference>
<dbReference type="InterPro" id="IPR000086">
    <property type="entry name" value="NUDIX_hydrolase_dom"/>
</dbReference>
<reference evidence="9 10" key="1">
    <citation type="journal article" date="2011" name="J. Virol.">
        <title>The genome of yoka poxvirus.</title>
        <authorList>
            <person name="Zhao G."/>
            <person name="Droit L."/>
            <person name="Tesh R.B."/>
            <person name="Popov V.L."/>
            <person name="Little N.S."/>
            <person name="Upton C."/>
            <person name="Virgin H.W."/>
            <person name="Wang D."/>
        </authorList>
    </citation>
    <scope>NUCLEOTIDE SEQUENCE [LARGE SCALE GENOMIC DNA]</scope>
    <source>
        <strain evidence="9">DakArB 4268</strain>
    </source>
</reference>
<keyword evidence="7" id="KW-0464">Manganese</keyword>
<feature type="domain" description="Nudix hydrolase" evidence="8">
    <location>
        <begin position="27"/>
        <end position="206"/>
    </location>
</feature>
<keyword evidence="6" id="KW-0460">Magnesium</keyword>
<dbReference type="KEGG" id="vg:11107234"/>
<dbReference type="EMBL" id="HQ849551">
    <property type="protein sequence ID" value="AEN03684.1"/>
    <property type="molecule type" value="Genomic_DNA"/>
</dbReference>
<evidence type="ECO:0000256" key="4">
    <source>
        <dbReference type="ARBA" id="ARBA00022723"/>
    </source>
</evidence>
<evidence type="ECO:0000313" key="10">
    <source>
        <dbReference type="Proteomes" id="UP000164653"/>
    </source>
</evidence>
<keyword evidence="10" id="KW-1185">Reference proteome</keyword>
<accession>G3EIH3</accession>
<gene>
    <name evidence="9" type="ORF">YKV095</name>
</gene>
<dbReference type="GO" id="GO:0046872">
    <property type="term" value="F:metal ion binding"/>
    <property type="evidence" value="ECO:0007669"/>
    <property type="project" value="UniProtKB-KW"/>
</dbReference>
<protein>
    <submittedName>
        <fullName evidence="9">mRNA decapping enzyme</fullName>
    </submittedName>
</protein>
<dbReference type="PROSITE" id="PS51462">
    <property type="entry name" value="NUDIX"/>
    <property type="match status" value="1"/>
</dbReference>
<evidence type="ECO:0000256" key="5">
    <source>
        <dbReference type="ARBA" id="ARBA00022801"/>
    </source>
</evidence>
<keyword evidence="4" id="KW-0479">Metal-binding</keyword>
<dbReference type="SUPFAM" id="SSF55811">
    <property type="entry name" value="Nudix"/>
    <property type="match status" value="1"/>
</dbReference>
<dbReference type="GeneID" id="11107234"/>
<sequence>MDNSEIIFETPRETVNIKLIKEIPKSKDTHVFAVCITSDGYPLIGVRRTSFAFQEILSQETSDSIFRVSKKLLKFMYHNEIQIIFRRLKRGYINNIDPYFEELILLGGKINKKETIKDCLHRELKEESDDIITVKEFGTSIIKLTTYDKIFNKNYMGYCMACYINQSLNDLIKHSIYNVEIRKIKYLNECKDNDKFEYLSYIYNMLINSK</sequence>
<dbReference type="InterPro" id="IPR003300">
    <property type="entry name" value="Viral_VD9"/>
</dbReference>
<dbReference type="InterPro" id="IPR015797">
    <property type="entry name" value="NUDIX_hydrolase-like_dom_sf"/>
</dbReference>
<evidence type="ECO:0000256" key="3">
    <source>
        <dbReference type="ARBA" id="ARBA00005582"/>
    </source>
</evidence>
<comment type="cofactor">
    <cofactor evidence="1">
        <name>Mn(2+)</name>
        <dbReference type="ChEBI" id="CHEBI:29035"/>
    </cofactor>
</comment>
<name>G3EIH3_9POXV</name>
<evidence type="ECO:0000259" key="8">
    <source>
        <dbReference type="PROSITE" id="PS51462"/>
    </source>
</evidence>
<comment type="cofactor">
    <cofactor evidence="2">
        <name>Mg(2+)</name>
        <dbReference type="ChEBI" id="CHEBI:18420"/>
    </cofactor>
</comment>
<dbReference type="Proteomes" id="UP000164653">
    <property type="component" value="Segment"/>
</dbReference>
<dbReference type="PRINTS" id="PR01363">
    <property type="entry name" value="VD09PROTEIN"/>
</dbReference>
<comment type="similarity">
    <text evidence="3">Belongs to the Nudix hydrolase family.</text>
</comment>
<dbReference type="OrthoDB" id="11903at10239"/>
<evidence type="ECO:0000256" key="2">
    <source>
        <dbReference type="ARBA" id="ARBA00001946"/>
    </source>
</evidence>
<keyword evidence="5" id="KW-0378">Hydrolase</keyword>
<organism evidence="9 10">
    <name type="scientific">Yokapox virus</name>
    <dbReference type="NCBI Taxonomy" id="1076255"/>
    <lineage>
        <taxon>Viruses</taxon>
        <taxon>Varidnaviria</taxon>
        <taxon>Bamfordvirae</taxon>
        <taxon>Nucleocytoviricota</taxon>
        <taxon>Pokkesviricetes</taxon>
        <taxon>Chitovirales</taxon>
        <taxon>Poxviridae</taxon>
        <taxon>Chordopoxvirinae</taxon>
        <taxon>Centapoxvirus</taxon>
        <taxon>Centapoxvirus yokapox</taxon>
    </lineage>
</organism>
<dbReference type="GO" id="GO:0016787">
    <property type="term" value="F:hydrolase activity"/>
    <property type="evidence" value="ECO:0007669"/>
    <property type="project" value="UniProtKB-KW"/>
</dbReference>
<evidence type="ECO:0000256" key="1">
    <source>
        <dbReference type="ARBA" id="ARBA00001936"/>
    </source>
</evidence>